<dbReference type="AlphaFoldDB" id="B8MU79"/>
<dbReference type="GeneID" id="8106850"/>
<keyword evidence="3" id="KW-1185">Reference proteome</keyword>
<dbReference type="EMBL" id="EQ962661">
    <property type="protein sequence ID" value="EED11583.1"/>
    <property type="molecule type" value="Genomic_DNA"/>
</dbReference>
<dbReference type="VEuPathDB" id="FungiDB:TSTA_107740"/>
<feature type="region of interest" description="Disordered" evidence="1">
    <location>
        <begin position="52"/>
        <end position="72"/>
    </location>
</feature>
<dbReference type="InParanoid" id="B8MU79"/>
<gene>
    <name evidence="2" type="ORF">TSTA_107740</name>
</gene>
<reference evidence="3" key="1">
    <citation type="journal article" date="2015" name="Genome Announc.">
        <title>Genome sequence of the AIDS-associated pathogen Penicillium marneffei (ATCC18224) and its near taxonomic relative Talaromyces stipitatus (ATCC10500).</title>
        <authorList>
            <person name="Nierman W.C."/>
            <person name="Fedorova-Abrams N.D."/>
            <person name="Andrianopoulos A."/>
        </authorList>
    </citation>
    <scope>NUCLEOTIDE SEQUENCE [LARGE SCALE GENOMIC DNA]</scope>
    <source>
        <strain evidence="3">ATCC 10500 / CBS 375.48 / QM 6759 / NRRL 1006</strain>
    </source>
</reference>
<protein>
    <submittedName>
        <fullName evidence="2">Uncharacterized protein</fullName>
    </submittedName>
</protein>
<dbReference type="RefSeq" id="XP_002488339.1">
    <property type="nucleotide sequence ID" value="XM_002488294.1"/>
</dbReference>
<evidence type="ECO:0000313" key="3">
    <source>
        <dbReference type="Proteomes" id="UP000001745"/>
    </source>
</evidence>
<evidence type="ECO:0000313" key="2">
    <source>
        <dbReference type="EMBL" id="EED11583.1"/>
    </source>
</evidence>
<accession>B8MU79</accession>
<dbReference type="HOGENOM" id="CLU_2172770_0_0_1"/>
<organism evidence="2 3">
    <name type="scientific">Talaromyces stipitatus (strain ATCC 10500 / CBS 375.48 / QM 6759 / NRRL 1006)</name>
    <name type="common">Penicillium stipitatum</name>
    <dbReference type="NCBI Taxonomy" id="441959"/>
    <lineage>
        <taxon>Eukaryota</taxon>
        <taxon>Fungi</taxon>
        <taxon>Dikarya</taxon>
        <taxon>Ascomycota</taxon>
        <taxon>Pezizomycotina</taxon>
        <taxon>Eurotiomycetes</taxon>
        <taxon>Eurotiomycetidae</taxon>
        <taxon>Eurotiales</taxon>
        <taxon>Trichocomaceae</taxon>
        <taxon>Talaromyces</taxon>
        <taxon>Talaromyces sect. Talaromyces</taxon>
    </lineage>
</organism>
<name>B8MU79_TALSN</name>
<proteinExistence type="predicted"/>
<evidence type="ECO:0000256" key="1">
    <source>
        <dbReference type="SAM" id="MobiDB-lite"/>
    </source>
</evidence>
<dbReference type="Proteomes" id="UP000001745">
    <property type="component" value="Unassembled WGS sequence"/>
</dbReference>
<sequence length="110" mass="12175">MQTVITANGRYAIRAIKQDERRRKSPSSVMKEVTVQETSSAPALFESNLSILPSGQPNLQDPGMMGHTGDAIHPNYLMEEPQLSGEKFMYHSELPYPYVGVNCDSKEGMG</sequence>